<proteinExistence type="predicted"/>
<dbReference type="Proteomes" id="UP000187651">
    <property type="component" value="Unassembled WGS sequence"/>
</dbReference>
<gene>
    <name evidence="2" type="ORF">SAMN05216544_0109</name>
</gene>
<organism evidence="2 3">
    <name type="scientific">Lachnospira pectinoschiza</name>
    <dbReference type="NCBI Taxonomy" id="28052"/>
    <lineage>
        <taxon>Bacteria</taxon>
        <taxon>Bacillati</taxon>
        <taxon>Bacillota</taxon>
        <taxon>Clostridia</taxon>
        <taxon>Lachnospirales</taxon>
        <taxon>Lachnospiraceae</taxon>
        <taxon>Lachnospira</taxon>
    </lineage>
</organism>
<keyword evidence="1" id="KW-0812">Transmembrane</keyword>
<reference evidence="3" key="1">
    <citation type="submission" date="2016-10" db="EMBL/GenBank/DDBJ databases">
        <authorList>
            <person name="Varghese N."/>
            <person name="Submissions S."/>
        </authorList>
    </citation>
    <scope>NUCLEOTIDE SEQUENCE [LARGE SCALE GENOMIC DNA]</scope>
    <source>
        <strain evidence="3">M83</strain>
    </source>
</reference>
<dbReference type="EMBL" id="FNHZ01000001">
    <property type="protein sequence ID" value="SDM39460.1"/>
    <property type="molecule type" value="Genomic_DNA"/>
</dbReference>
<name>A0A1G9SVL2_9FIRM</name>
<feature type="transmembrane region" description="Helical" evidence="1">
    <location>
        <begin position="27"/>
        <end position="48"/>
    </location>
</feature>
<sequence>MNVLGLLQTVLLDVDFYNSEEYAGDSFLPFIGFMCFLLGIVAIFLGAVKIIAAKRDFHIFFDKRNEVEISKLKNKKNINIGIALIVVGAILTIASFFLL</sequence>
<dbReference type="OrthoDB" id="9917056at2"/>
<protein>
    <recommendedName>
        <fullName evidence="4">DUF3899 domain-containing protein</fullName>
    </recommendedName>
</protein>
<dbReference type="AlphaFoldDB" id="A0A1G9SVL2"/>
<keyword evidence="1" id="KW-1133">Transmembrane helix</keyword>
<feature type="transmembrane region" description="Helical" evidence="1">
    <location>
        <begin position="78"/>
        <end position="98"/>
    </location>
</feature>
<evidence type="ECO:0000256" key="1">
    <source>
        <dbReference type="SAM" id="Phobius"/>
    </source>
</evidence>
<evidence type="ECO:0000313" key="3">
    <source>
        <dbReference type="Proteomes" id="UP000187651"/>
    </source>
</evidence>
<evidence type="ECO:0000313" key="2">
    <source>
        <dbReference type="EMBL" id="SDM39460.1"/>
    </source>
</evidence>
<keyword evidence="3" id="KW-1185">Reference proteome</keyword>
<keyword evidence="1" id="KW-0472">Membrane</keyword>
<evidence type="ECO:0008006" key="4">
    <source>
        <dbReference type="Google" id="ProtNLM"/>
    </source>
</evidence>
<dbReference type="RefSeq" id="WP_074520432.1">
    <property type="nucleotide sequence ID" value="NZ_FNHZ01000001.1"/>
</dbReference>
<accession>A0A1G9SVL2</accession>